<dbReference type="eggNOG" id="COG0739">
    <property type="taxonomic scope" value="Bacteria"/>
</dbReference>
<dbReference type="InterPro" id="IPR050570">
    <property type="entry name" value="Cell_wall_metabolism_enzyme"/>
</dbReference>
<dbReference type="SUPFAM" id="SSF54106">
    <property type="entry name" value="LysM domain"/>
    <property type="match status" value="1"/>
</dbReference>
<dbReference type="InterPro" id="IPR018392">
    <property type="entry name" value="LysM"/>
</dbReference>
<feature type="chain" id="PRO_5003303891" evidence="1">
    <location>
        <begin position="26"/>
        <end position="284"/>
    </location>
</feature>
<dbReference type="CDD" id="cd00118">
    <property type="entry name" value="LysM"/>
    <property type="match status" value="1"/>
</dbReference>
<dbReference type="Pfam" id="PF01551">
    <property type="entry name" value="Peptidase_M23"/>
    <property type="match status" value="1"/>
</dbReference>
<keyword evidence="4" id="KW-1185">Reference proteome</keyword>
<dbReference type="PANTHER" id="PTHR21666">
    <property type="entry name" value="PEPTIDASE-RELATED"/>
    <property type="match status" value="1"/>
</dbReference>
<dbReference type="InterPro" id="IPR016047">
    <property type="entry name" value="M23ase_b-sheet_dom"/>
</dbReference>
<dbReference type="Pfam" id="PF01476">
    <property type="entry name" value="LysM"/>
    <property type="match status" value="1"/>
</dbReference>
<dbReference type="InterPro" id="IPR011055">
    <property type="entry name" value="Dup_hybrid_motif"/>
</dbReference>
<dbReference type="OrthoDB" id="9805070at2"/>
<dbReference type="SUPFAM" id="SSF51261">
    <property type="entry name" value="Duplicated hybrid motif"/>
    <property type="match status" value="1"/>
</dbReference>
<dbReference type="HOGENOM" id="CLU_054747_1_0_10"/>
<evidence type="ECO:0000313" key="4">
    <source>
        <dbReference type="Proteomes" id="UP000018439"/>
    </source>
</evidence>
<dbReference type="SMART" id="SM00257">
    <property type="entry name" value="LysM"/>
    <property type="match status" value="1"/>
</dbReference>
<gene>
    <name evidence="3" type="ORF">Bcop_0143</name>
</gene>
<dbReference type="PROSITE" id="PS51782">
    <property type="entry name" value="LYSM"/>
    <property type="match status" value="1"/>
</dbReference>
<dbReference type="FunFam" id="2.70.70.10:FF:000015">
    <property type="entry name" value="LysM domain-containing protein"/>
    <property type="match status" value="1"/>
</dbReference>
<dbReference type="STRING" id="679937.Bcop_0143"/>
<reference evidence="3 4" key="1">
    <citation type="journal article" date="2011" name="Stand. Genomic Sci.">
        <title>Non-contiguous finished genome sequence of Bacteroides coprosuis type strain (PC139).</title>
        <authorList>
            <person name="Land M."/>
            <person name="Held B."/>
            <person name="Gronow S."/>
            <person name="Abt B."/>
            <person name="Lucas S."/>
            <person name="Del Rio T.G."/>
            <person name="Nolan M."/>
            <person name="Tice H."/>
            <person name="Cheng J.F."/>
            <person name="Pitluck S."/>
            <person name="Liolios K."/>
            <person name="Pagani I."/>
            <person name="Ivanova N."/>
            <person name="Mavromatis K."/>
            <person name="Mikhailova N."/>
            <person name="Pati A."/>
            <person name="Tapia R."/>
            <person name="Han C."/>
            <person name="Goodwin L."/>
            <person name="Chen A."/>
            <person name="Palaniappan K."/>
            <person name="Hauser L."/>
            <person name="Brambilla E.M."/>
            <person name="Rohde M."/>
            <person name="Goker M."/>
            <person name="Detter J.C."/>
            <person name="Woyke T."/>
            <person name="Bristow J."/>
            <person name="Eisen J.A."/>
            <person name="Markowitz V."/>
            <person name="Hugenholtz P."/>
            <person name="Kyrpides N.C."/>
            <person name="Klenk H.P."/>
            <person name="Lapidus A."/>
        </authorList>
    </citation>
    <scope>NUCLEOTIDE SEQUENCE [LARGE SCALE GENOMIC DNA]</scope>
    <source>
        <strain evidence="3 4">DSM 18011</strain>
    </source>
</reference>
<dbReference type="InterPro" id="IPR036779">
    <property type="entry name" value="LysM_dom_sf"/>
</dbReference>
<feature type="domain" description="LysM" evidence="2">
    <location>
        <begin position="239"/>
        <end position="283"/>
    </location>
</feature>
<feature type="signal peptide" evidence="1">
    <location>
        <begin position="1"/>
        <end position="25"/>
    </location>
</feature>
<dbReference type="Gene3D" id="2.70.70.10">
    <property type="entry name" value="Glucose Permease (Domain IIA)"/>
    <property type="match status" value="1"/>
</dbReference>
<dbReference type="Gene3D" id="3.10.350.10">
    <property type="entry name" value="LysM domain"/>
    <property type="match status" value="1"/>
</dbReference>
<proteinExistence type="predicted"/>
<organism evidence="3 4">
    <name type="scientific">Bacteroides coprosuis DSM 18011</name>
    <dbReference type="NCBI Taxonomy" id="679937"/>
    <lineage>
        <taxon>Bacteria</taxon>
        <taxon>Pseudomonadati</taxon>
        <taxon>Bacteroidota</taxon>
        <taxon>Bacteroidia</taxon>
        <taxon>Bacteroidales</taxon>
        <taxon>Bacteroidaceae</taxon>
        <taxon>Bacteroides</taxon>
    </lineage>
</organism>
<evidence type="ECO:0000313" key="3">
    <source>
        <dbReference type="EMBL" id="EGJ70362.1"/>
    </source>
</evidence>
<accession>F3ZPK3</accession>
<dbReference type="CDD" id="cd12797">
    <property type="entry name" value="M23_peptidase"/>
    <property type="match status" value="1"/>
</dbReference>
<dbReference type="EMBL" id="CM001167">
    <property type="protein sequence ID" value="EGJ70362.1"/>
    <property type="molecule type" value="Genomic_DNA"/>
</dbReference>
<evidence type="ECO:0000256" key="1">
    <source>
        <dbReference type="SAM" id="SignalP"/>
    </source>
</evidence>
<dbReference type="GO" id="GO:0004222">
    <property type="term" value="F:metalloendopeptidase activity"/>
    <property type="evidence" value="ECO:0007669"/>
    <property type="project" value="TreeGrafter"/>
</dbReference>
<protein>
    <submittedName>
        <fullName evidence="3">Peptidase M23</fullName>
    </submittedName>
</protein>
<dbReference type="PANTHER" id="PTHR21666:SF270">
    <property type="entry name" value="MUREIN HYDROLASE ACTIVATOR ENVC"/>
    <property type="match status" value="1"/>
</dbReference>
<evidence type="ECO:0000259" key="2">
    <source>
        <dbReference type="PROSITE" id="PS51782"/>
    </source>
</evidence>
<dbReference type="Proteomes" id="UP000018439">
    <property type="component" value="Chromosome"/>
</dbReference>
<sequence>MEKPSFKFLFLLIAFLGFGMSSAHSQDLLARQAPIDKKLKSIDSLVLQEQITSRSEEFPALSLYPEWITSSVHCYANVVIPDSYTIDLTDFVMPTDSRKVTSGFGARWGRRHNGLDIKVNIGDTIKVAFAGKVRIVKNEPRGYGRYIVVRHYNGLETIYGHLSKQLVKPGDDIEAGDVIGLGGNTGRSYGSHLHFETRFLGIAIDPSQMFDFPNQDVVADTFVFEKKKGDNSTASAGGAYYRVRHGDTLTGIAASKRISVDTICKLNSMKQDAVLHAGQQLRLY</sequence>
<keyword evidence="1" id="KW-0732">Signal</keyword>
<name>F3ZPK3_9BACE</name>
<dbReference type="AlphaFoldDB" id="F3ZPK3"/>